<sequence length="126" mass="14844">MAGIRIPRRRGRPRTRPTRLLADKAYSVAAIRTGLRRRGITATIPERRDQRKNRLNRGSRGGRPPRFDADRYRQRNTVERAVNKLKQFRAVATRYDKRAFMYLATVDIATIKIWLRDLTKDQQHTT</sequence>
<protein>
    <submittedName>
        <fullName evidence="3">Transposase DDE domain-containing protein</fullName>
    </submittedName>
</protein>
<evidence type="ECO:0000256" key="1">
    <source>
        <dbReference type="SAM" id="MobiDB-lite"/>
    </source>
</evidence>
<dbReference type="Pfam" id="PF01609">
    <property type="entry name" value="DDE_Tnp_1"/>
    <property type="match status" value="1"/>
</dbReference>
<keyword evidence="4" id="KW-1185">Reference proteome</keyword>
<feature type="region of interest" description="Disordered" evidence="1">
    <location>
        <begin position="41"/>
        <end position="75"/>
    </location>
</feature>
<dbReference type="GO" id="GO:0006313">
    <property type="term" value="P:DNA transposition"/>
    <property type="evidence" value="ECO:0007669"/>
    <property type="project" value="InterPro"/>
</dbReference>
<dbReference type="Proteomes" id="UP000198688">
    <property type="component" value="Chromosome I"/>
</dbReference>
<feature type="domain" description="Transposase IS4-like" evidence="2">
    <location>
        <begin position="12"/>
        <end position="99"/>
    </location>
</feature>
<organism evidence="3 4">
    <name type="scientific">Actinoplanes derwentensis</name>
    <dbReference type="NCBI Taxonomy" id="113562"/>
    <lineage>
        <taxon>Bacteria</taxon>
        <taxon>Bacillati</taxon>
        <taxon>Actinomycetota</taxon>
        <taxon>Actinomycetes</taxon>
        <taxon>Micromonosporales</taxon>
        <taxon>Micromonosporaceae</taxon>
        <taxon>Actinoplanes</taxon>
    </lineage>
</organism>
<reference evidence="3 4" key="1">
    <citation type="submission" date="2016-10" db="EMBL/GenBank/DDBJ databases">
        <authorList>
            <person name="de Groot N.N."/>
        </authorList>
    </citation>
    <scope>NUCLEOTIDE SEQUENCE [LARGE SCALE GENOMIC DNA]</scope>
    <source>
        <strain evidence="3 4">DSM 43941</strain>
    </source>
</reference>
<dbReference type="InterPro" id="IPR002559">
    <property type="entry name" value="Transposase_11"/>
</dbReference>
<accession>A0A1H1S367</accession>
<gene>
    <name evidence="3" type="ORF">SAMN04489716_0755</name>
</gene>
<dbReference type="AlphaFoldDB" id="A0A1H1S367"/>
<name>A0A1H1S367_9ACTN</name>
<proteinExistence type="predicted"/>
<dbReference type="EMBL" id="LT629758">
    <property type="protein sequence ID" value="SDS42477.1"/>
    <property type="molecule type" value="Genomic_DNA"/>
</dbReference>
<dbReference type="PANTHER" id="PTHR30007:SF1">
    <property type="entry name" value="BLR1914 PROTEIN"/>
    <property type="match status" value="1"/>
</dbReference>
<dbReference type="STRING" id="113562.SAMN04489716_0755"/>
<evidence type="ECO:0000313" key="3">
    <source>
        <dbReference type="EMBL" id="SDS42477.1"/>
    </source>
</evidence>
<feature type="compositionally biased region" description="Basic and acidic residues" evidence="1">
    <location>
        <begin position="65"/>
        <end position="75"/>
    </location>
</feature>
<dbReference type="GO" id="GO:0004803">
    <property type="term" value="F:transposase activity"/>
    <property type="evidence" value="ECO:0007669"/>
    <property type="project" value="InterPro"/>
</dbReference>
<evidence type="ECO:0000313" key="4">
    <source>
        <dbReference type="Proteomes" id="UP000198688"/>
    </source>
</evidence>
<dbReference type="GO" id="GO:0003677">
    <property type="term" value="F:DNA binding"/>
    <property type="evidence" value="ECO:0007669"/>
    <property type="project" value="InterPro"/>
</dbReference>
<dbReference type="PANTHER" id="PTHR30007">
    <property type="entry name" value="PHP DOMAIN PROTEIN"/>
    <property type="match status" value="1"/>
</dbReference>
<evidence type="ECO:0000259" key="2">
    <source>
        <dbReference type="Pfam" id="PF01609"/>
    </source>
</evidence>